<evidence type="ECO:0000313" key="1">
    <source>
        <dbReference type="EMBL" id="EUC37375.1"/>
    </source>
</evidence>
<name>W6YIK9_COCC2</name>
<proteinExistence type="predicted"/>
<organism evidence="1 2">
    <name type="scientific">Cochliobolus carbonum (strain 26-R-13)</name>
    <name type="common">Maize leaf spot fungus</name>
    <name type="synonym">Bipolaris zeicola</name>
    <dbReference type="NCBI Taxonomy" id="930089"/>
    <lineage>
        <taxon>Eukaryota</taxon>
        <taxon>Fungi</taxon>
        <taxon>Dikarya</taxon>
        <taxon>Ascomycota</taxon>
        <taxon>Pezizomycotina</taxon>
        <taxon>Dothideomycetes</taxon>
        <taxon>Pleosporomycetidae</taxon>
        <taxon>Pleosporales</taxon>
        <taxon>Pleosporineae</taxon>
        <taxon>Pleosporaceae</taxon>
        <taxon>Bipolaris</taxon>
    </lineage>
</organism>
<sequence>MTSLLVPNNVYTMDKTGNVLFTLSCIVVLVSKNNQQDYRGISIKRTMLSTIECVSASGEHSHPITI</sequence>
<dbReference type="RefSeq" id="XP_007708406.1">
    <property type="nucleotide sequence ID" value="XM_007710216.1"/>
</dbReference>
<keyword evidence="2" id="KW-1185">Reference proteome</keyword>
<dbReference type="AlphaFoldDB" id="W6YIK9"/>
<gene>
    <name evidence="1" type="ORF">COCCADRAFT_85928</name>
</gene>
<dbReference type="GeneID" id="19152046"/>
<dbReference type="HOGENOM" id="CLU_206079_0_0_1"/>
<dbReference type="KEGG" id="bze:COCCADRAFT_85928"/>
<dbReference type="Proteomes" id="UP000053841">
    <property type="component" value="Unassembled WGS sequence"/>
</dbReference>
<dbReference type="EMBL" id="KI964552">
    <property type="protein sequence ID" value="EUC37375.1"/>
    <property type="molecule type" value="Genomic_DNA"/>
</dbReference>
<reference evidence="1 2" key="1">
    <citation type="journal article" date="2013" name="PLoS Genet.">
        <title>Comparative genome structure, secondary metabolite, and effector coding capacity across Cochliobolus pathogens.</title>
        <authorList>
            <person name="Condon B.J."/>
            <person name="Leng Y."/>
            <person name="Wu D."/>
            <person name="Bushley K.E."/>
            <person name="Ohm R.A."/>
            <person name="Otillar R."/>
            <person name="Martin J."/>
            <person name="Schackwitz W."/>
            <person name="Grimwood J."/>
            <person name="MohdZainudin N."/>
            <person name="Xue C."/>
            <person name="Wang R."/>
            <person name="Manning V.A."/>
            <person name="Dhillon B."/>
            <person name="Tu Z.J."/>
            <person name="Steffenson B.J."/>
            <person name="Salamov A."/>
            <person name="Sun H."/>
            <person name="Lowry S."/>
            <person name="LaButti K."/>
            <person name="Han J."/>
            <person name="Copeland A."/>
            <person name="Lindquist E."/>
            <person name="Barry K."/>
            <person name="Schmutz J."/>
            <person name="Baker S.E."/>
            <person name="Ciuffetti L.M."/>
            <person name="Grigoriev I.V."/>
            <person name="Zhong S."/>
            <person name="Turgeon B.G."/>
        </authorList>
    </citation>
    <scope>NUCLEOTIDE SEQUENCE [LARGE SCALE GENOMIC DNA]</scope>
    <source>
        <strain evidence="1 2">26-R-13</strain>
    </source>
</reference>
<accession>W6YIK9</accession>
<evidence type="ECO:0000313" key="2">
    <source>
        <dbReference type="Proteomes" id="UP000053841"/>
    </source>
</evidence>
<protein>
    <submittedName>
        <fullName evidence="1">Uncharacterized protein</fullName>
    </submittedName>
</protein>